<dbReference type="EMBL" id="CP014907">
    <property type="protein sequence ID" value="ANZ59838.1"/>
    <property type="molecule type" value="Genomic_DNA"/>
</dbReference>
<keyword evidence="3" id="KW-0131">Cell cycle</keyword>
<evidence type="ECO:0000256" key="2">
    <source>
        <dbReference type="ARBA" id="ARBA00023210"/>
    </source>
</evidence>
<dbReference type="AlphaFoldDB" id="A0AB33BJ60"/>
<dbReference type="InterPro" id="IPR007561">
    <property type="entry name" value="Cell_div_SepF/SepF-rel"/>
</dbReference>
<dbReference type="PANTHER" id="PTHR35798:SF1">
    <property type="entry name" value="CELL DIVISION PROTEIN SEPF"/>
    <property type="match status" value="1"/>
</dbReference>
<keyword evidence="2" id="KW-0717">Septation</keyword>
<gene>
    <name evidence="5" type="ORF">AYR59_04330</name>
</gene>
<dbReference type="KEGG" id="lle:AYR59_04330"/>
<proteinExistence type="predicted"/>
<organism evidence="5 6">
    <name type="scientific">Fructilactobacillus lindneri</name>
    <dbReference type="NCBI Taxonomy" id="53444"/>
    <lineage>
        <taxon>Bacteria</taxon>
        <taxon>Bacillati</taxon>
        <taxon>Bacillota</taxon>
        <taxon>Bacilli</taxon>
        <taxon>Lactobacillales</taxon>
        <taxon>Lactobacillaceae</taxon>
        <taxon>Fructilactobacillus</taxon>
    </lineage>
</organism>
<evidence type="ECO:0000313" key="5">
    <source>
        <dbReference type="EMBL" id="ANZ59838.1"/>
    </source>
</evidence>
<dbReference type="PANTHER" id="PTHR35798">
    <property type="entry name" value="CELL DIVISION PROTEIN SEPF"/>
    <property type="match status" value="1"/>
</dbReference>
<dbReference type="InterPro" id="IPR038594">
    <property type="entry name" value="SepF-like_sf"/>
</dbReference>
<accession>A0AB33BJ60</accession>
<dbReference type="Proteomes" id="UP000093346">
    <property type="component" value="Chromosome"/>
</dbReference>
<dbReference type="Pfam" id="PF04472">
    <property type="entry name" value="SepF"/>
    <property type="match status" value="1"/>
</dbReference>
<dbReference type="GO" id="GO:0000917">
    <property type="term" value="P:division septum assembly"/>
    <property type="evidence" value="ECO:0007669"/>
    <property type="project" value="UniProtKB-KW"/>
</dbReference>
<name>A0AB33BJ60_9LACO</name>
<evidence type="ECO:0000256" key="1">
    <source>
        <dbReference type="ARBA" id="ARBA00022618"/>
    </source>
</evidence>
<evidence type="ECO:0000313" key="6">
    <source>
        <dbReference type="Proteomes" id="UP000093346"/>
    </source>
</evidence>
<reference evidence="5 6" key="1">
    <citation type="submission" date="2016-03" db="EMBL/GenBank/DDBJ databases">
        <title>Pediococcus and Lactobacillus from brewery environment - whole genome sequencing and assembly.</title>
        <authorList>
            <person name="Behr J."/>
            <person name="Geissler A.J."/>
            <person name="Vogel R.F."/>
        </authorList>
    </citation>
    <scope>NUCLEOTIDE SEQUENCE [LARGE SCALE GENOMIC DNA]</scope>
    <source>
        <strain evidence="5 6">TMW 1.481</strain>
    </source>
</reference>
<protein>
    <submittedName>
        <fullName evidence="5">Cell division protein SepF</fullName>
    </submittedName>
</protein>
<comment type="function">
    <text evidence="4">Cell division protein that is part of the divisome complex and is recruited early to the Z-ring. Probably stimulates Z-ring formation, perhaps through the cross-linking of FtsZ protofilaments. Its function overlaps with FtsA.</text>
</comment>
<evidence type="ECO:0000256" key="4">
    <source>
        <dbReference type="ARBA" id="ARBA00044936"/>
    </source>
</evidence>
<keyword evidence="1 5" id="KW-0132">Cell division</keyword>
<sequence>MSDKRIPDSKINIVEPRIFADAKNIGNKLMSGNAVLMKMENVNATTIRRIVDFISGTVFAIDGNIQQIDDKVYLCTPKNYAIDGDVKQQLYDRPESKD</sequence>
<dbReference type="InterPro" id="IPR023052">
    <property type="entry name" value="Cell_div_SepF"/>
</dbReference>
<dbReference type="Gene3D" id="3.30.110.150">
    <property type="entry name" value="SepF-like protein"/>
    <property type="match status" value="1"/>
</dbReference>
<evidence type="ECO:0000256" key="3">
    <source>
        <dbReference type="ARBA" id="ARBA00023306"/>
    </source>
</evidence>